<feature type="transmembrane region" description="Helical" evidence="7">
    <location>
        <begin position="153"/>
        <end position="172"/>
    </location>
</feature>
<evidence type="ECO:0000256" key="7">
    <source>
        <dbReference type="SAM" id="Phobius"/>
    </source>
</evidence>
<dbReference type="InterPro" id="IPR042106">
    <property type="entry name" value="Nuo/plastoQ_OxRdtase_6_NuoJ"/>
</dbReference>
<keyword evidence="3" id="KW-1003">Cell membrane</keyword>
<evidence type="ECO:0000256" key="2">
    <source>
        <dbReference type="ARBA" id="ARBA00022448"/>
    </source>
</evidence>
<evidence type="ECO:0000259" key="8">
    <source>
        <dbReference type="Pfam" id="PF13244"/>
    </source>
</evidence>
<dbReference type="InterPro" id="IPR050616">
    <property type="entry name" value="CPA3_Na-H_Antiporter_A"/>
</dbReference>
<dbReference type="Pfam" id="PF13244">
    <property type="entry name" value="MbhD"/>
    <property type="match status" value="1"/>
</dbReference>
<comment type="subcellular location">
    <subcellularLocation>
        <location evidence="1">Cell membrane</location>
        <topology evidence="1">Multi-pass membrane protein</topology>
    </subcellularLocation>
</comment>
<name>A0A532V8E0_UNCT6</name>
<reference evidence="10 11" key="1">
    <citation type="submission" date="2017-06" db="EMBL/GenBank/DDBJ databases">
        <title>Novel microbial phyla capable of carbon fixation and sulfur reduction in deep-sea sediments.</title>
        <authorList>
            <person name="Huang J."/>
            <person name="Baker B."/>
            <person name="Wang Y."/>
        </authorList>
    </citation>
    <scope>NUCLEOTIDE SEQUENCE [LARGE SCALE GENOMIC DNA]</scope>
    <source>
        <strain evidence="10">B3_TA06</strain>
    </source>
</reference>
<comment type="caution">
    <text evidence="10">The sequence shown here is derived from an EMBL/GenBank/DDBJ whole genome shotgun (WGS) entry which is preliminary data.</text>
</comment>
<evidence type="ECO:0000256" key="1">
    <source>
        <dbReference type="ARBA" id="ARBA00004651"/>
    </source>
</evidence>
<organism evidence="10 11">
    <name type="scientific">candidate division TA06 bacterium B3_TA06</name>
    <dbReference type="NCBI Taxonomy" id="2012487"/>
    <lineage>
        <taxon>Bacteria</taxon>
        <taxon>Bacteria division TA06</taxon>
    </lineage>
</organism>
<dbReference type="PANTHER" id="PTHR43373">
    <property type="entry name" value="NA(+)/H(+) ANTIPORTER SUBUNIT"/>
    <property type="match status" value="1"/>
</dbReference>
<dbReference type="Proteomes" id="UP000317778">
    <property type="component" value="Unassembled WGS sequence"/>
</dbReference>
<protein>
    <submittedName>
        <fullName evidence="10">Uncharacterized protein</fullName>
    </submittedName>
</protein>
<dbReference type="EMBL" id="NJBO01000005">
    <property type="protein sequence ID" value="TKJ43257.1"/>
    <property type="molecule type" value="Genomic_DNA"/>
</dbReference>
<evidence type="ECO:0000256" key="4">
    <source>
        <dbReference type="ARBA" id="ARBA00022692"/>
    </source>
</evidence>
<evidence type="ECO:0000256" key="5">
    <source>
        <dbReference type="ARBA" id="ARBA00022989"/>
    </source>
</evidence>
<dbReference type="InterPro" id="IPR046806">
    <property type="entry name" value="MrpA_C/MbhE"/>
</dbReference>
<keyword evidence="2" id="KW-0813">Transport</keyword>
<dbReference type="InterPro" id="IPR025383">
    <property type="entry name" value="MrpA_C/MbhD"/>
</dbReference>
<feature type="domain" description="MrpA C-terminal/MbhD" evidence="8">
    <location>
        <begin position="9"/>
        <end position="72"/>
    </location>
</feature>
<proteinExistence type="predicted"/>
<evidence type="ECO:0000313" key="10">
    <source>
        <dbReference type="EMBL" id="TKJ43257.1"/>
    </source>
</evidence>
<evidence type="ECO:0000256" key="6">
    <source>
        <dbReference type="ARBA" id="ARBA00023136"/>
    </source>
</evidence>
<accession>A0A532V8E0</accession>
<dbReference type="GO" id="GO:0005886">
    <property type="term" value="C:plasma membrane"/>
    <property type="evidence" value="ECO:0007669"/>
    <property type="project" value="UniProtKB-SubCell"/>
</dbReference>
<dbReference type="Gene3D" id="1.20.120.1200">
    <property type="entry name" value="NADH-ubiquinone/plastoquinone oxidoreductase chain 6, subunit NuoJ"/>
    <property type="match status" value="1"/>
</dbReference>
<evidence type="ECO:0000256" key="3">
    <source>
        <dbReference type="ARBA" id="ARBA00022475"/>
    </source>
</evidence>
<keyword evidence="4 7" id="KW-0812">Transmembrane</keyword>
<dbReference type="AlphaFoldDB" id="A0A532V8E0"/>
<dbReference type="Pfam" id="PF20501">
    <property type="entry name" value="MbhE"/>
    <property type="match status" value="1"/>
</dbReference>
<keyword evidence="5 7" id="KW-1133">Transmembrane helix</keyword>
<feature type="transmembrane region" description="Helical" evidence="7">
    <location>
        <begin position="6"/>
        <end position="21"/>
    </location>
</feature>
<evidence type="ECO:0000259" key="9">
    <source>
        <dbReference type="Pfam" id="PF20501"/>
    </source>
</evidence>
<feature type="transmembrane region" description="Helical" evidence="7">
    <location>
        <begin position="91"/>
        <end position="110"/>
    </location>
</feature>
<evidence type="ECO:0000313" key="11">
    <source>
        <dbReference type="Proteomes" id="UP000317778"/>
    </source>
</evidence>
<dbReference type="PANTHER" id="PTHR43373:SF1">
    <property type="entry name" value="NA(+)_H(+) ANTIPORTER SUBUNIT A"/>
    <property type="match status" value="1"/>
</dbReference>
<sequence length="177" mass="18808">MLELIVLLIFMIAAGIVAVEIRDLLASVIALGAVGFAVAIGFIMLAAPDLAIVQIVIEVLSVVFFVAVILKTTHVDSAAGRPYKPADIFTFVVFGVFALAFVYFGIRLLAGLAPMSRELGQVASHYLTQGLAETGAVNRVTSVVLDYRALDTLGEATVLFTAVMGVLAVLRLEGRRK</sequence>
<feature type="transmembrane region" description="Helical" evidence="7">
    <location>
        <begin position="28"/>
        <end position="45"/>
    </location>
</feature>
<feature type="transmembrane region" description="Helical" evidence="7">
    <location>
        <begin position="51"/>
        <end position="70"/>
    </location>
</feature>
<feature type="domain" description="MrpA C-terminal/MbhE" evidence="9">
    <location>
        <begin position="115"/>
        <end position="171"/>
    </location>
</feature>
<gene>
    <name evidence="10" type="ORF">CEE36_04280</name>
</gene>
<keyword evidence="6 7" id="KW-0472">Membrane</keyword>